<accession>A0A2Z4ACJ0</accession>
<comment type="catalytic activity">
    <reaction evidence="1">
        <text>GDP-alpha-D-mannose = GDP-4-dehydro-alpha-D-rhamnose + H2O</text>
        <dbReference type="Rhea" id="RHEA:23820"/>
        <dbReference type="ChEBI" id="CHEBI:15377"/>
        <dbReference type="ChEBI" id="CHEBI:57527"/>
        <dbReference type="ChEBI" id="CHEBI:57964"/>
        <dbReference type="EC" id="4.2.1.47"/>
    </reaction>
</comment>
<name>A0A2Z4ACJ0_9BACT</name>
<dbReference type="KEGG" id="mtar:DF168_01038"/>
<dbReference type="InterPro" id="IPR036291">
    <property type="entry name" value="NAD(P)-bd_dom_sf"/>
</dbReference>
<reference evidence="8 9" key="1">
    <citation type="submission" date="2018-06" db="EMBL/GenBank/DDBJ databases">
        <title>Draft Genome Sequence of a Novel Marine Bacterium Related to the Verrucomicrobia.</title>
        <authorList>
            <person name="Vosseberg J."/>
            <person name="Martijn J."/>
            <person name="Ettema T.J.G."/>
        </authorList>
    </citation>
    <scope>NUCLEOTIDE SEQUENCE [LARGE SCALE GENOMIC DNA]</scope>
    <source>
        <strain evidence="8">TARA_B100001123</strain>
    </source>
</reference>
<dbReference type="GO" id="GO:0008446">
    <property type="term" value="F:GDP-mannose 4,6-dehydratase activity"/>
    <property type="evidence" value="ECO:0007669"/>
    <property type="project" value="UniProtKB-EC"/>
</dbReference>
<keyword evidence="5 8" id="KW-0456">Lyase</keyword>
<dbReference type="Pfam" id="PF16363">
    <property type="entry name" value="GDP_Man_Dehyd"/>
    <property type="match status" value="1"/>
</dbReference>
<comment type="similarity">
    <text evidence="3">Belongs to the NAD(P)-dependent epimerase/dehydratase family. GDP-mannose 4,6-dehydratase subfamily.</text>
</comment>
<dbReference type="AlphaFoldDB" id="A0A2Z4ACJ0"/>
<dbReference type="InterPro" id="IPR016040">
    <property type="entry name" value="NAD(P)-bd_dom"/>
</dbReference>
<gene>
    <name evidence="8" type="primary">gmd_2</name>
    <name evidence="8" type="ORF">DF168_01038</name>
</gene>
<evidence type="ECO:0000256" key="4">
    <source>
        <dbReference type="ARBA" id="ARBA00011989"/>
    </source>
</evidence>
<organism evidence="8 9">
    <name type="scientific">Candidatus Moanibacter tarae</name>
    <dbReference type="NCBI Taxonomy" id="2200854"/>
    <lineage>
        <taxon>Bacteria</taxon>
        <taxon>Pseudomonadati</taxon>
        <taxon>Verrucomicrobiota</taxon>
        <taxon>Opitutia</taxon>
        <taxon>Puniceicoccales</taxon>
        <taxon>Puniceicoccales incertae sedis</taxon>
        <taxon>Candidatus Moanibacter</taxon>
    </lineage>
</organism>
<dbReference type="FunFam" id="3.40.50.720:FF:000924">
    <property type="entry name" value="GDP-mannose 4,6 dehydratase"/>
    <property type="match status" value="1"/>
</dbReference>
<evidence type="ECO:0000256" key="6">
    <source>
        <dbReference type="ARBA" id="ARBA00059383"/>
    </source>
</evidence>
<sequence>MAKKALITGISGQDGSYLCDLLLGKEYEVHGVTRDPSKLSSGNLAHLMGIDGIVGHRLFIHTMEGFDGVQMGSIINKVKPDEIYHLAGQSSPRLSFDLPEETLHSNATYTLQLLEINRFLDQPARLFFASSCEVFGKTDEAVQDETTPVRMATPYGAAKAYSQQLVSIYRENYGISCGSGILFNHESPRRSPEFVSKKIARGVAAIKTGILDRLQLGNLDAKRDWGWAPDFVYGIWQMLQEDEIEDYVFATGESHSVQELVDACFRVVDLNWEAHVDFDASLARRVELHPQKGNPSKARDRLGWEQKVGFVEMAERLVEAELKVMRGSPGKSAT</sequence>
<comment type="function">
    <text evidence="6">Catalyzes the conversion of GDP-D-mannose to GDP-4-dehydro-6-deoxy-D-mannose.</text>
</comment>
<evidence type="ECO:0000256" key="5">
    <source>
        <dbReference type="ARBA" id="ARBA00023239"/>
    </source>
</evidence>
<protein>
    <recommendedName>
        <fullName evidence="4">GDP-mannose 4,6-dehydratase</fullName>
        <ecNumber evidence="4">4.2.1.47</ecNumber>
    </recommendedName>
</protein>
<evidence type="ECO:0000256" key="2">
    <source>
        <dbReference type="ARBA" id="ARBA00001937"/>
    </source>
</evidence>
<proteinExistence type="inferred from homology"/>
<evidence type="ECO:0000313" key="9">
    <source>
        <dbReference type="Proteomes" id="UP000247465"/>
    </source>
</evidence>
<dbReference type="InterPro" id="IPR006368">
    <property type="entry name" value="GDP_Man_deHydtase"/>
</dbReference>
<dbReference type="EMBL" id="CP029803">
    <property type="protein sequence ID" value="AWT59843.1"/>
    <property type="molecule type" value="Genomic_DNA"/>
</dbReference>
<dbReference type="PANTHER" id="PTHR43715:SF1">
    <property type="entry name" value="GDP-MANNOSE 4,6 DEHYDRATASE"/>
    <property type="match status" value="1"/>
</dbReference>
<feature type="domain" description="NAD(P)-binding" evidence="7">
    <location>
        <begin position="6"/>
        <end position="316"/>
    </location>
</feature>
<dbReference type="CDD" id="cd05260">
    <property type="entry name" value="GDP_MD_SDR_e"/>
    <property type="match status" value="1"/>
</dbReference>
<dbReference type="Proteomes" id="UP000247465">
    <property type="component" value="Chromosome"/>
</dbReference>
<dbReference type="Gene3D" id="3.40.50.720">
    <property type="entry name" value="NAD(P)-binding Rossmann-like Domain"/>
    <property type="match status" value="1"/>
</dbReference>
<dbReference type="Gene3D" id="3.90.25.10">
    <property type="entry name" value="UDP-galactose 4-epimerase, domain 1"/>
    <property type="match status" value="1"/>
</dbReference>
<dbReference type="GO" id="GO:0042351">
    <property type="term" value="P:'de novo' GDP-L-fucose biosynthetic process"/>
    <property type="evidence" value="ECO:0007669"/>
    <property type="project" value="TreeGrafter"/>
</dbReference>
<evidence type="ECO:0000313" key="8">
    <source>
        <dbReference type="EMBL" id="AWT59843.1"/>
    </source>
</evidence>
<comment type="cofactor">
    <cofactor evidence="2">
        <name>NADP(+)</name>
        <dbReference type="ChEBI" id="CHEBI:58349"/>
    </cofactor>
</comment>
<evidence type="ECO:0000259" key="7">
    <source>
        <dbReference type="Pfam" id="PF16363"/>
    </source>
</evidence>
<evidence type="ECO:0000256" key="3">
    <source>
        <dbReference type="ARBA" id="ARBA00009263"/>
    </source>
</evidence>
<dbReference type="PANTHER" id="PTHR43715">
    <property type="entry name" value="GDP-MANNOSE 4,6-DEHYDRATASE"/>
    <property type="match status" value="1"/>
</dbReference>
<evidence type="ECO:0000256" key="1">
    <source>
        <dbReference type="ARBA" id="ARBA00000188"/>
    </source>
</evidence>
<dbReference type="SUPFAM" id="SSF51735">
    <property type="entry name" value="NAD(P)-binding Rossmann-fold domains"/>
    <property type="match status" value="1"/>
</dbReference>
<dbReference type="EC" id="4.2.1.47" evidence="4"/>